<evidence type="ECO:0000313" key="2">
    <source>
        <dbReference type="EMBL" id="EDR04427.1"/>
    </source>
</evidence>
<proteinExistence type="predicted"/>
<name>B0DLP5_LACBS</name>
<dbReference type="EMBL" id="DS547118">
    <property type="protein sequence ID" value="EDR04427.1"/>
    <property type="molecule type" value="Genomic_DNA"/>
</dbReference>
<keyword evidence="3" id="KW-1185">Reference proteome</keyword>
<sequence>MSQSILRLGMTSPTAARAFIMSSSTIKPGKSILRRPTALPLSPSAGALPFAASFSVHLSPLAASPHVRFPPSPSLINGTITAHSANSYDRAPINVSPNPVELPKRHTRIYSPSMEAFKLNSPPKATIAARRARRRASKSILLNPAPQSPAIVGFEDPRSPKPRAEAGQSIRFAPFATVSSRQPRDLGKSLSSYPRSPYPSAPLSPQGVPWPSKDVDVIGQRTRAQSNEERKMPSKQRRAAAPFTPIPSPLNQSFVVPIPSARRPAPLDLAPTQDSEELSNAFWQSMTLESADEDEVMVTALEYPSSASALDVPMSALSHLPARVSLMFGGKDGALWSPQLRPEGMLSPGRKTAFNGTQMKRSYIASPSPHDPFAAFPSFSVALQKGDSVGAVAYPPRAVLEGF</sequence>
<dbReference type="KEGG" id="lbc:LACBIDRAFT_295051"/>
<dbReference type="InParanoid" id="B0DLP5"/>
<dbReference type="HOGENOM" id="CLU_683467_0_0_1"/>
<evidence type="ECO:0000313" key="3">
    <source>
        <dbReference type="Proteomes" id="UP000001194"/>
    </source>
</evidence>
<gene>
    <name evidence="2" type="ORF">LACBIDRAFT_295051</name>
</gene>
<dbReference type="RefSeq" id="XP_001884946.1">
    <property type="nucleotide sequence ID" value="XM_001884911.1"/>
</dbReference>
<dbReference type="Proteomes" id="UP000001194">
    <property type="component" value="Unassembled WGS sequence"/>
</dbReference>
<protein>
    <submittedName>
        <fullName evidence="2">Predicted protein</fullName>
    </submittedName>
</protein>
<feature type="compositionally biased region" description="Basic and acidic residues" evidence="1">
    <location>
        <begin position="155"/>
        <end position="164"/>
    </location>
</feature>
<reference evidence="2 3" key="1">
    <citation type="journal article" date="2008" name="Nature">
        <title>The genome of Laccaria bicolor provides insights into mycorrhizal symbiosis.</title>
        <authorList>
            <person name="Martin F."/>
            <person name="Aerts A."/>
            <person name="Ahren D."/>
            <person name="Brun A."/>
            <person name="Danchin E.G.J."/>
            <person name="Duchaussoy F."/>
            <person name="Gibon J."/>
            <person name="Kohler A."/>
            <person name="Lindquist E."/>
            <person name="Pereda V."/>
            <person name="Salamov A."/>
            <person name="Shapiro H.J."/>
            <person name="Wuyts J."/>
            <person name="Blaudez D."/>
            <person name="Buee M."/>
            <person name="Brokstein P."/>
            <person name="Canbaeck B."/>
            <person name="Cohen D."/>
            <person name="Courty P.E."/>
            <person name="Coutinho P.M."/>
            <person name="Delaruelle C."/>
            <person name="Detter J.C."/>
            <person name="Deveau A."/>
            <person name="DiFazio S."/>
            <person name="Duplessis S."/>
            <person name="Fraissinet-Tachet L."/>
            <person name="Lucic E."/>
            <person name="Frey-Klett P."/>
            <person name="Fourrey C."/>
            <person name="Feussner I."/>
            <person name="Gay G."/>
            <person name="Grimwood J."/>
            <person name="Hoegger P.J."/>
            <person name="Jain P."/>
            <person name="Kilaru S."/>
            <person name="Labbe J."/>
            <person name="Lin Y.C."/>
            <person name="Legue V."/>
            <person name="Le Tacon F."/>
            <person name="Marmeisse R."/>
            <person name="Melayah D."/>
            <person name="Montanini B."/>
            <person name="Muratet M."/>
            <person name="Nehls U."/>
            <person name="Niculita-Hirzel H."/>
            <person name="Oudot-Le Secq M.P."/>
            <person name="Peter M."/>
            <person name="Quesneville H."/>
            <person name="Rajashekar B."/>
            <person name="Reich M."/>
            <person name="Rouhier N."/>
            <person name="Schmutz J."/>
            <person name="Yin T."/>
            <person name="Chalot M."/>
            <person name="Henrissat B."/>
            <person name="Kuees U."/>
            <person name="Lucas S."/>
            <person name="Van de Peer Y."/>
            <person name="Podila G.K."/>
            <person name="Polle A."/>
            <person name="Pukkila P.J."/>
            <person name="Richardson P.M."/>
            <person name="Rouze P."/>
            <person name="Sanders I.R."/>
            <person name="Stajich J.E."/>
            <person name="Tunlid A."/>
            <person name="Tuskan G."/>
            <person name="Grigoriev I.V."/>
        </authorList>
    </citation>
    <scope>NUCLEOTIDE SEQUENCE [LARGE SCALE GENOMIC DNA]</scope>
    <source>
        <strain evidence="3">S238N-H82 / ATCC MYA-4686</strain>
    </source>
</reference>
<accession>B0DLP5</accession>
<feature type="region of interest" description="Disordered" evidence="1">
    <location>
        <begin position="151"/>
        <end position="214"/>
    </location>
</feature>
<dbReference type="OrthoDB" id="2911012at2759"/>
<evidence type="ECO:0000256" key="1">
    <source>
        <dbReference type="SAM" id="MobiDB-lite"/>
    </source>
</evidence>
<dbReference type="AlphaFoldDB" id="B0DLP5"/>
<dbReference type="GeneID" id="6080511"/>
<organism evidence="3">
    <name type="scientific">Laccaria bicolor (strain S238N-H82 / ATCC MYA-4686)</name>
    <name type="common">Bicoloured deceiver</name>
    <name type="synonym">Laccaria laccata var. bicolor</name>
    <dbReference type="NCBI Taxonomy" id="486041"/>
    <lineage>
        <taxon>Eukaryota</taxon>
        <taxon>Fungi</taxon>
        <taxon>Dikarya</taxon>
        <taxon>Basidiomycota</taxon>
        <taxon>Agaricomycotina</taxon>
        <taxon>Agaricomycetes</taxon>
        <taxon>Agaricomycetidae</taxon>
        <taxon>Agaricales</taxon>
        <taxon>Agaricineae</taxon>
        <taxon>Hydnangiaceae</taxon>
        <taxon>Laccaria</taxon>
    </lineage>
</organism>